<evidence type="ECO:0000256" key="1">
    <source>
        <dbReference type="SAM" id="MobiDB-lite"/>
    </source>
</evidence>
<protein>
    <submittedName>
        <fullName evidence="2">Uncharacterized protein</fullName>
    </submittedName>
</protein>
<dbReference type="EMBL" id="GBXM01091821">
    <property type="protein sequence ID" value="JAH16756.1"/>
    <property type="molecule type" value="Transcribed_RNA"/>
</dbReference>
<organism evidence="2">
    <name type="scientific">Anguilla anguilla</name>
    <name type="common">European freshwater eel</name>
    <name type="synonym">Muraena anguilla</name>
    <dbReference type="NCBI Taxonomy" id="7936"/>
    <lineage>
        <taxon>Eukaryota</taxon>
        <taxon>Metazoa</taxon>
        <taxon>Chordata</taxon>
        <taxon>Craniata</taxon>
        <taxon>Vertebrata</taxon>
        <taxon>Euteleostomi</taxon>
        <taxon>Actinopterygii</taxon>
        <taxon>Neopterygii</taxon>
        <taxon>Teleostei</taxon>
        <taxon>Anguilliformes</taxon>
        <taxon>Anguillidae</taxon>
        <taxon>Anguilla</taxon>
    </lineage>
</organism>
<dbReference type="AlphaFoldDB" id="A0A0E9QIR2"/>
<reference evidence="2" key="1">
    <citation type="submission" date="2014-11" db="EMBL/GenBank/DDBJ databases">
        <authorList>
            <person name="Amaro Gonzalez C."/>
        </authorList>
    </citation>
    <scope>NUCLEOTIDE SEQUENCE</scope>
</reference>
<feature type="region of interest" description="Disordered" evidence="1">
    <location>
        <begin position="33"/>
        <end position="60"/>
    </location>
</feature>
<reference evidence="2" key="2">
    <citation type="journal article" date="2015" name="Fish Shellfish Immunol.">
        <title>Early steps in the European eel (Anguilla anguilla)-Vibrio vulnificus interaction in the gills: Role of the RtxA13 toxin.</title>
        <authorList>
            <person name="Callol A."/>
            <person name="Pajuelo D."/>
            <person name="Ebbesson L."/>
            <person name="Teles M."/>
            <person name="MacKenzie S."/>
            <person name="Amaro C."/>
        </authorList>
    </citation>
    <scope>NUCLEOTIDE SEQUENCE</scope>
</reference>
<evidence type="ECO:0000313" key="2">
    <source>
        <dbReference type="EMBL" id="JAH16756.1"/>
    </source>
</evidence>
<sequence>MTGQFFPPFEISVMKIGEKWLSEVQVDHRHTAASLRKAVKPDLSSTGKRRQSQEAYPSPF</sequence>
<proteinExistence type="predicted"/>
<name>A0A0E9QIR2_ANGAN</name>
<accession>A0A0E9QIR2</accession>